<evidence type="ECO:0000313" key="7">
    <source>
        <dbReference type="Proteomes" id="UP000327044"/>
    </source>
</evidence>
<evidence type="ECO:0000313" key="5">
    <source>
        <dbReference type="EMBL" id="JAV92251.1"/>
    </source>
</evidence>
<keyword evidence="1 2" id="KW-0694">RNA-binding</keyword>
<reference evidence="5" key="1">
    <citation type="journal article" date="2016" name="Sci. Rep.">
        <title>Molecular characterization of firefly nuptial gifts: a multi-omics approach sheds light on postcopulatory sexual selection.</title>
        <authorList>
            <person name="Al-Wathiqui N."/>
            <person name="Fallon T.R."/>
            <person name="South A."/>
            <person name="Weng J.K."/>
            <person name="Lewis S.M."/>
        </authorList>
    </citation>
    <scope>NUCLEOTIDE SEQUENCE</scope>
</reference>
<dbReference type="EMBL" id="VVIM01000008">
    <property type="protein sequence ID" value="KAB0795555.1"/>
    <property type="molecule type" value="Genomic_DNA"/>
</dbReference>
<dbReference type="OrthoDB" id="346839at2759"/>
<feature type="region of interest" description="Disordered" evidence="3">
    <location>
        <begin position="126"/>
        <end position="147"/>
    </location>
</feature>
<evidence type="ECO:0000256" key="1">
    <source>
        <dbReference type="ARBA" id="ARBA00022884"/>
    </source>
</evidence>
<dbReference type="Pfam" id="PF00076">
    <property type="entry name" value="RRM_1"/>
    <property type="match status" value="1"/>
</dbReference>
<dbReference type="PANTHER" id="PTHR19965">
    <property type="entry name" value="RNA AND EXPORT FACTOR BINDING PROTEIN"/>
    <property type="match status" value="1"/>
</dbReference>
<evidence type="ECO:0000313" key="6">
    <source>
        <dbReference type="EMBL" id="KAB0795555.1"/>
    </source>
</evidence>
<dbReference type="PANTHER" id="PTHR19965:SF94">
    <property type="entry name" value="FI13061P-RELATED"/>
    <property type="match status" value="1"/>
</dbReference>
<reference evidence="6 7" key="2">
    <citation type="journal article" date="2018" name="Elife">
        <title>Firefly genomes illuminate parallel origins of bioluminescence in beetles.</title>
        <authorList>
            <person name="Fallon T.R."/>
            <person name="Lower S.E."/>
            <person name="Chang C.H."/>
            <person name="Bessho-Uehara M."/>
            <person name="Martin G.J."/>
            <person name="Bewick A.J."/>
            <person name="Behringer M."/>
            <person name="Debat H.J."/>
            <person name="Wong I."/>
            <person name="Day J.C."/>
            <person name="Suvorov A."/>
            <person name="Silva C.J."/>
            <person name="Stanger-Hall K.F."/>
            <person name="Hall D.W."/>
            <person name="Schmitz R.J."/>
            <person name="Nelson D.R."/>
            <person name="Lewis S.M."/>
            <person name="Shigenobu S."/>
            <person name="Bybee S.M."/>
            <person name="Larracuente A.M."/>
            <person name="Oba Y."/>
            <person name="Weng J.K."/>
        </authorList>
    </citation>
    <scope>NUCLEOTIDE SEQUENCE [LARGE SCALE GENOMIC DNA]</scope>
    <source>
        <strain evidence="6">1611_PpyrPB1</strain>
        <tissue evidence="6">Whole body</tissue>
    </source>
</reference>
<dbReference type="InterPro" id="IPR051229">
    <property type="entry name" value="ALYREF_mRNA_export"/>
</dbReference>
<dbReference type="GO" id="GO:0006406">
    <property type="term" value="P:mRNA export from nucleus"/>
    <property type="evidence" value="ECO:0007669"/>
    <property type="project" value="TreeGrafter"/>
</dbReference>
<dbReference type="InterPro" id="IPR034784">
    <property type="entry name" value="PDIP3_RRM"/>
</dbReference>
<dbReference type="CDD" id="cd12681">
    <property type="entry name" value="RRM_SKAR"/>
    <property type="match status" value="1"/>
</dbReference>
<name>A0A1Y1N2W6_PHOPY</name>
<protein>
    <recommendedName>
        <fullName evidence="4">RRM domain-containing protein</fullName>
    </recommendedName>
</protein>
<accession>A0A1Y1N2W6</accession>
<dbReference type="InParanoid" id="A0A1Y1N2W6"/>
<dbReference type="AlphaFoldDB" id="A0A1Y1N2W6"/>
<dbReference type="InterPro" id="IPR000504">
    <property type="entry name" value="RRM_dom"/>
</dbReference>
<dbReference type="EMBL" id="GEZM01013946">
    <property type="protein sequence ID" value="JAV92251.1"/>
    <property type="molecule type" value="Transcribed_RNA"/>
</dbReference>
<dbReference type="Proteomes" id="UP000327044">
    <property type="component" value="Unassembled WGS sequence"/>
</dbReference>
<gene>
    <name evidence="6" type="ORF">PPYR_12394</name>
</gene>
<dbReference type="GO" id="GO:0005634">
    <property type="term" value="C:nucleus"/>
    <property type="evidence" value="ECO:0007669"/>
    <property type="project" value="TreeGrafter"/>
</dbReference>
<feature type="domain" description="RRM" evidence="4">
    <location>
        <begin position="288"/>
        <end position="359"/>
    </location>
</feature>
<feature type="region of interest" description="Disordered" evidence="3">
    <location>
        <begin position="1"/>
        <end position="33"/>
    </location>
</feature>
<dbReference type="SMART" id="SM00360">
    <property type="entry name" value="RRM"/>
    <property type="match status" value="1"/>
</dbReference>
<evidence type="ECO:0000256" key="3">
    <source>
        <dbReference type="SAM" id="MobiDB-lite"/>
    </source>
</evidence>
<feature type="compositionally biased region" description="Basic residues" evidence="3">
    <location>
        <begin position="127"/>
        <end position="143"/>
    </location>
</feature>
<dbReference type="GO" id="GO:0003729">
    <property type="term" value="F:mRNA binding"/>
    <property type="evidence" value="ECO:0007669"/>
    <property type="project" value="TreeGrafter"/>
</dbReference>
<sequence length="411" mass="46215">MAYKPRNNTQMNKSKNNARKRRRGVGTARSKVADARQRLDNKKRMIVTDARDVLAQRAKTKDARNRLLKLREVREGGVLNGNIRPIGTNIYQKTDRNGKISLITNKNKQSTTDINLAVQQQLGLIAQRKKPASKRSPIHRKSSSRNLPPHLIRKTILNDLGFHSFPLINDGYFPISSVSLSNVSPRLSFPSVAQSSRPRRHLQENAEWDRYSTPRNRGRIMPSGYIDLDAPVDEEMPLVSPIKHSIFMQRPSRLSNVHSRLDVSPVQTQSHGIFSSPTKTKVVVPAGHRIVVSNLQPSVTQDDIRELFEDIGQLLVAQLVRPGTAEVIYKNLKDAQKAVDTYHNRQLDGQPMKCLLVNKRPLNNPTGPAVTPKQESVAMIAALSKKAVAAKNNEKLVPDLQTIHKVLFQRN</sequence>
<dbReference type="InterPro" id="IPR012677">
    <property type="entry name" value="Nucleotide-bd_a/b_plait_sf"/>
</dbReference>
<evidence type="ECO:0000259" key="4">
    <source>
        <dbReference type="PROSITE" id="PS50102"/>
    </source>
</evidence>
<feature type="compositionally biased region" description="Polar residues" evidence="3">
    <location>
        <begin position="1"/>
        <end position="11"/>
    </location>
</feature>
<keyword evidence="7" id="KW-1185">Reference proteome</keyword>
<evidence type="ECO:0000256" key="2">
    <source>
        <dbReference type="PROSITE-ProRule" id="PRU00176"/>
    </source>
</evidence>
<reference evidence="6" key="3">
    <citation type="submission" date="2019-08" db="EMBL/GenBank/DDBJ databases">
        <authorList>
            <consortium name="Photinus pyralis genome working group"/>
            <person name="Fallon T.R."/>
            <person name="Sander Lower S.E."/>
            <person name="Weng J.-K."/>
        </authorList>
    </citation>
    <scope>NUCLEOTIDE SEQUENCE</scope>
    <source>
        <strain evidence="6">1611_PpyrPB1</strain>
        <tissue evidence="6">Whole body</tissue>
    </source>
</reference>
<proteinExistence type="predicted"/>
<dbReference type="SUPFAM" id="SSF54928">
    <property type="entry name" value="RNA-binding domain, RBD"/>
    <property type="match status" value="1"/>
</dbReference>
<dbReference type="Gene3D" id="3.30.70.330">
    <property type="match status" value="1"/>
</dbReference>
<dbReference type="InterPro" id="IPR035979">
    <property type="entry name" value="RBD_domain_sf"/>
</dbReference>
<organism evidence="5">
    <name type="scientific">Photinus pyralis</name>
    <name type="common">Common eastern firefly</name>
    <name type="synonym">Lampyris pyralis</name>
    <dbReference type="NCBI Taxonomy" id="7054"/>
    <lineage>
        <taxon>Eukaryota</taxon>
        <taxon>Metazoa</taxon>
        <taxon>Ecdysozoa</taxon>
        <taxon>Arthropoda</taxon>
        <taxon>Hexapoda</taxon>
        <taxon>Insecta</taxon>
        <taxon>Pterygota</taxon>
        <taxon>Neoptera</taxon>
        <taxon>Endopterygota</taxon>
        <taxon>Coleoptera</taxon>
        <taxon>Polyphaga</taxon>
        <taxon>Elateriformia</taxon>
        <taxon>Elateroidea</taxon>
        <taxon>Lampyridae</taxon>
        <taxon>Lampyrinae</taxon>
        <taxon>Photinus</taxon>
    </lineage>
</organism>
<dbReference type="PROSITE" id="PS50102">
    <property type="entry name" value="RRM"/>
    <property type="match status" value="1"/>
</dbReference>